<evidence type="ECO:0000259" key="1">
    <source>
        <dbReference type="PROSITE" id="PS50887"/>
    </source>
</evidence>
<dbReference type="Pfam" id="PF00990">
    <property type="entry name" value="GGDEF"/>
    <property type="match status" value="1"/>
</dbReference>
<dbReference type="NCBIfam" id="TIGR00254">
    <property type="entry name" value="GGDEF"/>
    <property type="match status" value="1"/>
</dbReference>
<sequence length="312" mass="33269">MTTPTALNGADLFSAAAQRIVDYLNGHTPLTDWSVSRVAGGEQVHLHVHDEGMLHVGRRVPWDDTFCIRMSKGAARVVPDALADPDYSDHPEASVIRAYAGTPILDDEGHTFGTLCGVGTEPLHRSDDLDAELVELMGDLLSSQLHMSRIADRERRAAELAEALAQTDGLTGLVNRRGWDLLVQDAQERVTAYGDPVAVAVIDLDGLKTVNDTQGHTAGDELLRRAAATLDATASSDDRVARYGGDEFAILSNNVPLADLDAHFARFVDALTAQGIRASSGHAAASAGDVGVAEAFGHADAAMYRTKLVRRA</sequence>
<dbReference type="InterPro" id="IPR029016">
    <property type="entry name" value="GAF-like_dom_sf"/>
</dbReference>
<protein>
    <submittedName>
        <fullName evidence="2">Sensor domain-containing diguanylate cyclase</fullName>
    </submittedName>
</protein>
<dbReference type="SUPFAM" id="SSF55781">
    <property type="entry name" value="GAF domain-like"/>
    <property type="match status" value="1"/>
</dbReference>
<dbReference type="PANTHER" id="PTHR45138:SF9">
    <property type="entry name" value="DIGUANYLATE CYCLASE DGCM-RELATED"/>
    <property type="match status" value="1"/>
</dbReference>
<organism evidence="2 3">
    <name type="scientific">Aeromicrobium wangtongii</name>
    <dbReference type="NCBI Taxonomy" id="2969247"/>
    <lineage>
        <taxon>Bacteria</taxon>
        <taxon>Bacillati</taxon>
        <taxon>Actinomycetota</taxon>
        <taxon>Actinomycetes</taxon>
        <taxon>Propionibacteriales</taxon>
        <taxon>Nocardioidaceae</taxon>
        <taxon>Aeromicrobium</taxon>
    </lineage>
</organism>
<dbReference type="SUPFAM" id="SSF55073">
    <property type="entry name" value="Nucleotide cyclase"/>
    <property type="match status" value="1"/>
</dbReference>
<evidence type="ECO:0000313" key="2">
    <source>
        <dbReference type="EMBL" id="UUP14121.1"/>
    </source>
</evidence>
<reference evidence="2 3" key="1">
    <citation type="submission" date="2022-08" db="EMBL/GenBank/DDBJ databases">
        <title>novel species in genus Aeromicrobium.</title>
        <authorList>
            <person name="Ye L."/>
        </authorList>
    </citation>
    <scope>NUCLEOTIDE SEQUENCE [LARGE SCALE GENOMIC DNA]</scope>
    <source>
        <strain evidence="3">zg-Y1379</strain>
    </source>
</reference>
<feature type="domain" description="GGDEF" evidence="1">
    <location>
        <begin position="195"/>
        <end position="312"/>
    </location>
</feature>
<proteinExistence type="predicted"/>
<evidence type="ECO:0000313" key="3">
    <source>
        <dbReference type="Proteomes" id="UP001316184"/>
    </source>
</evidence>
<name>A0ABY5MAH9_9ACTN</name>
<gene>
    <name evidence="2" type="ORF">NQV15_02075</name>
</gene>
<dbReference type="PANTHER" id="PTHR45138">
    <property type="entry name" value="REGULATORY COMPONENTS OF SENSORY TRANSDUCTION SYSTEM"/>
    <property type="match status" value="1"/>
</dbReference>
<dbReference type="SMART" id="SM00065">
    <property type="entry name" value="GAF"/>
    <property type="match status" value="1"/>
</dbReference>
<dbReference type="Proteomes" id="UP001316184">
    <property type="component" value="Chromosome"/>
</dbReference>
<dbReference type="CDD" id="cd01949">
    <property type="entry name" value="GGDEF"/>
    <property type="match status" value="1"/>
</dbReference>
<accession>A0ABY5MAH9</accession>
<dbReference type="InterPro" id="IPR003018">
    <property type="entry name" value="GAF"/>
</dbReference>
<dbReference type="Gene3D" id="3.30.450.40">
    <property type="match status" value="1"/>
</dbReference>
<dbReference type="InterPro" id="IPR029787">
    <property type="entry name" value="Nucleotide_cyclase"/>
</dbReference>
<dbReference type="InterPro" id="IPR043128">
    <property type="entry name" value="Rev_trsase/Diguanyl_cyclase"/>
</dbReference>
<keyword evidence="3" id="KW-1185">Reference proteome</keyword>
<dbReference type="Pfam" id="PF01590">
    <property type="entry name" value="GAF"/>
    <property type="match status" value="1"/>
</dbReference>
<dbReference type="InterPro" id="IPR050469">
    <property type="entry name" value="Diguanylate_Cyclase"/>
</dbReference>
<dbReference type="SMART" id="SM00267">
    <property type="entry name" value="GGDEF"/>
    <property type="match status" value="1"/>
</dbReference>
<dbReference type="EMBL" id="CP102173">
    <property type="protein sequence ID" value="UUP14121.1"/>
    <property type="molecule type" value="Genomic_DNA"/>
</dbReference>
<dbReference type="RefSeq" id="WP_232403403.1">
    <property type="nucleotide sequence ID" value="NZ_CP102173.1"/>
</dbReference>
<dbReference type="PROSITE" id="PS50887">
    <property type="entry name" value="GGDEF"/>
    <property type="match status" value="1"/>
</dbReference>
<dbReference type="InterPro" id="IPR000160">
    <property type="entry name" value="GGDEF_dom"/>
</dbReference>
<dbReference type="Gene3D" id="3.30.70.270">
    <property type="match status" value="1"/>
</dbReference>